<reference evidence="14" key="1">
    <citation type="submission" date="2020-09" db="EMBL/GenBank/DDBJ databases">
        <title>A novel bacterium of genus Bacillus, isolated from South China Sea.</title>
        <authorList>
            <person name="Huang H."/>
            <person name="Mo K."/>
            <person name="Hu Y."/>
        </authorList>
    </citation>
    <scope>NUCLEOTIDE SEQUENCE</scope>
    <source>
        <strain evidence="14">IB182487</strain>
    </source>
</reference>
<dbReference type="PANTHER" id="PTHR12358:SF106">
    <property type="entry name" value="LIPID KINASE YEGS"/>
    <property type="match status" value="1"/>
</dbReference>
<dbReference type="InterPro" id="IPR045540">
    <property type="entry name" value="YegS/DAGK_C"/>
</dbReference>
<dbReference type="InterPro" id="IPR050187">
    <property type="entry name" value="Lipid_Phosphate_FormReg"/>
</dbReference>
<sequence>MKSSMLIVNPSSGKEKGTEYAKQALQVLEGTRYQVEVRLTTGEGDAMNFAREACDHKFDVVVAMGGDGTINEAINGIAEQKHRPVLGVIPLGTVNDFARALSIPLDPEDAIDLISHQQTRKVDVGKINDKYFMNITAVGALAEASFAVSAEQKTKLGPLAYIVEGLKTMKEKQPFDLQINCEDGEGEWSGDALLMLIALTNSIGGFESLAPEAEVNDGKLHVFIIKDIAFHQFLSLLPKIVSGDLGESKHVEYLKVGAITAFSSLDMTSNIDGDEGDRLPITVKNLSRHLEVFVQPEVKE</sequence>
<evidence type="ECO:0000256" key="8">
    <source>
        <dbReference type="ARBA" id="ARBA00022840"/>
    </source>
</evidence>
<dbReference type="InterPro" id="IPR017438">
    <property type="entry name" value="ATP-NAD_kinase_N"/>
</dbReference>
<dbReference type="GO" id="GO:0005886">
    <property type="term" value="C:plasma membrane"/>
    <property type="evidence" value="ECO:0007669"/>
    <property type="project" value="TreeGrafter"/>
</dbReference>
<dbReference type="NCBIfam" id="TIGR00147">
    <property type="entry name" value="YegS/Rv2252/BmrU family lipid kinase"/>
    <property type="match status" value="1"/>
</dbReference>
<evidence type="ECO:0000256" key="9">
    <source>
        <dbReference type="ARBA" id="ARBA00022842"/>
    </source>
</evidence>
<dbReference type="Pfam" id="PF19279">
    <property type="entry name" value="YegS_C"/>
    <property type="match status" value="1"/>
</dbReference>
<organism evidence="14 15">
    <name type="scientific">Metabacillus arenae</name>
    <dbReference type="NCBI Taxonomy" id="2771434"/>
    <lineage>
        <taxon>Bacteria</taxon>
        <taxon>Bacillati</taxon>
        <taxon>Bacillota</taxon>
        <taxon>Bacilli</taxon>
        <taxon>Bacillales</taxon>
        <taxon>Bacillaceae</taxon>
        <taxon>Metabacillus</taxon>
    </lineage>
</organism>
<dbReference type="PROSITE" id="PS50146">
    <property type="entry name" value="DAGK"/>
    <property type="match status" value="1"/>
</dbReference>
<dbReference type="Proteomes" id="UP000626844">
    <property type="component" value="Unassembled WGS sequence"/>
</dbReference>
<dbReference type="SUPFAM" id="SSF111331">
    <property type="entry name" value="NAD kinase/diacylglycerol kinase-like"/>
    <property type="match status" value="1"/>
</dbReference>
<keyword evidence="7 14" id="KW-0418">Kinase</keyword>
<proteinExistence type="inferred from homology"/>
<comment type="similarity">
    <text evidence="2">Belongs to the diacylglycerol/lipid kinase family.</text>
</comment>
<evidence type="ECO:0000256" key="3">
    <source>
        <dbReference type="ARBA" id="ARBA00022516"/>
    </source>
</evidence>
<evidence type="ECO:0000256" key="1">
    <source>
        <dbReference type="ARBA" id="ARBA00001946"/>
    </source>
</evidence>
<dbReference type="GO" id="GO:0004143">
    <property type="term" value="F:ATP-dependent diacylglycerol kinase activity"/>
    <property type="evidence" value="ECO:0007669"/>
    <property type="project" value="TreeGrafter"/>
</dbReference>
<keyword evidence="15" id="KW-1185">Reference proteome</keyword>
<accession>A0A926NFB6</accession>
<keyword evidence="12" id="KW-1208">Phospholipid metabolism</keyword>
<evidence type="ECO:0000313" key="14">
    <source>
        <dbReference type="EMBL" id="MBD1380514.1"/>
    </source>
</evidence>
<dbReference type="Gene3D" id="3.40.50.10330">
    <property type="entry name" value="Probable inorganic polyphosphate/atp-NAD kinase, domain 1"/>
    <property type="match status" value="1"/>
</dbReference>
<dbReference type="PANTHER" id="PTHR12358">
    <property type="entry name" value="SPHINGOSINE KINASE"/>
    <property type="match status" value="1"/>
</dbReference>
<dbReference type="GO" id="GO:0008654">
    <property type="term" value="P:phospholipid biosynthetic process"/>
    <property type="evidence" value="ECO:0007669"/>
    <property type="project" value="UniProtKB-KW"/>
</dbReference>
<dbReference type="AlphaFoldDB" id="A0A926NFB6"/>
<dbReference type="InterPro" id="IPR001206">
    <property type="entry name" value="Diacylglycerol_kinase_cat_dom"/>
</dbReference>
<evidence type="ECO:0000256" key="10">
    <source>
        <dbReference type="ARBA" id="ARBA00023098"/>
    </source>
</evidence>
<comment type="caution">
    <text evidence="14">The sequence shown here is derived from an EMBL/GenBank/DDBJ whole genome shotgun (WGS) entry which is preliminary data.</text>
</comment>
<dbReference type="EMBL" id="JACXAI010000010">
    <property type="protein sequence ID" value="MBD1380514.1"/>
    <property type="molecule type" value="Genomic_DNA"/>
</dbReference>
<keyword evidence="4" id="KW-0808">Transferase</keyword>
<dbReference type="Gene3D" id="2.60.200.40">
    <property type="match status" value="1"/>
</dbReference>
<dbReference type="RefSeq" id="WP_191158108.1">
    <property type="nucleotide sequence ID" value="NZ_JACXAI010000010.1"/>
</dbReference>
<feature type="domain" description="DAGKc" evidence="13">
    <location>
        <begin position="1"/>
        <end position="131"/>
    </location>
</feature>
<keyword evidence="5" id="KW-0479">Metal-binding</keyword>
<evidence type="ECO:0000256" key="12">
    <source>
        <dbReference type="ARBA" id="ARBA00023264"/>
    </source>
</evidence>
<evidence type="ECO:0000256" key="6">
    <source>
        <dbReference type="ARBA" id="ARBA00022741"/>
    </source>
</evidence>
<keyword evidence="6" id="KW-0547">Nucleotide-binding</keyword>
<evidence type="ECO:0000256" key="2">
    <source>
        <dbReference type="ARBA" id="ARBA00005983"/>
    </source>
</evidence>
<keyword evidence="11" id="KW-0594">Phospholipid biosynthesis</keyword>
<evidence type="ECO:0000313" key="15">
    <source>
        <dbReference type="Proteomes" id="UP000626844"/>
    </source>
</evidence>
<dbReference type="SMART" id="SM00046">
    <property type="entry name" value="DAGKc"/>
    <property type="match status" value="1"/>
</dbReference>
<keyword evidence="8" id="KW-0067">ATP-binding</keyword>
<gene>
    <name evidence="14" type="ORF">IC621_09755</name>
</gene>
<keyword evidence="10" id="KW-0443">Lipid metabolism</keyword>
<dbReference type="GO" id="GO:0046872">
    <property type="term" value="F:metal ion binding"/>
    <property type="evidence" value="ECO:0007669"/>
    <property type="project" value="UniProtKB-KW"/>
</dbReference>
<dbReference type="GO" id="GO:0005524">
    <property type="term" value="F:ATP binding"/>
    <property type="evidence" value="ECO:0007669"/>
    <property type="project" value="UniProtKB-KW"/>
</dbReference>
<evidence type="ECO:0000256" key="11">
    <source>
        <dbReference type="ARBA" id="ARBA00023209"/>
    </source>
</evidence>
<evidence type="ECO:0000256" key="5">
    <source>
        <dbReference type="ARBA" id="ARBA00022723"/>
    </source>
</evidence>
<protein>
    <submittedName>
        <fullName evidence="14">Diacylglycerol kinase family lipid kinase</fullName>
    </submittedName>
</protein>
<dbReference type="InterPro" id="IPR005218">
    <property type="entry name" value="Diacylglycerol/lipid_kinase"/>
</dbReference>
<comment type="cofactor">
    <cofactor evidence="1">
        <name>Mg(2+)</name>
        <dbReference type="ChEBI" id="CHEBI:18420"/>
    </cofactor>
</comment>
<dbReference type="InterPro" id="IPR016064">
    <property type="entry name" value="NAD/diacylglycerol_kinase_sf"/>
</dbReference>
<keyword evidence="9" id="KW-0460">Magnesium</keyword>
<evidence type="ECO:0000256" key="4">
    <source>
        <dbReference type="ARBA" id="ARBA00022679"/>
    </source>
</evidence>
<evidence type="ECO:0000259" key="13">
    <source>
        <dbReference type="PROSITE" id="PS50146"/>
    </source>
</evidence>
<dbReference type="Pfam" id="PF00781">
    <property type="entry name" value="DAGK_cat"/>
    <property type="match status" value="1"/>
</dbReference>
<evidence type="ECO:0000256" key="7">
    <source>
        <dbReference type="ARBA" id="ARBA00022777"/>
    </source>
</evidence>
<name>A0A926NFB6_9BACI</name>
<keyword evidence="3" id="KW-0444">Lipid biosynthesis</keyword>